<dbReference type="Proteomes" id="UP000568380">
    <property type="component" value="Unassembled WGS sequence"/>
</dbReference>
<comment type="caution">
    <text evidence="2">The sequence shown here is derived from an EMBL/GenBank/DDBJ whole genome shotgun (WGS) entry which is preliminary data.</text>
</comment>
<organism evidence="2 3">
    <name type="scientific">Nonomuraea endophytica</name>
    <dbReference type="NCBI Taxonomy" id="714136"/>
    <lineage>
        <taxon>Bacteria</taxon>
        <taxon>Bacillati</taxon>
        <taxon>Actinomycetota</taxon>
        <taxon>Actinomycetes</taxon>
        <taxon>Streptosporangiales</taxon>
        <taxon>Streptosporangiaceae</taxon>
        <taxon>Nonomuraea</taxon>
    </lineage>
</organism>
<evidence type="ECO:0000313" key="3">
    <source>
        <dbReference type="Proteomes" id="UP000568380"/>
    </source>
</evidence>
<dbReference type="RefSeq" id="WP_184970397.1">
    <property type="nucleotide sequence ID" value="NZ_JACHIN010000013.1"/>
</dbReference>
<evidence type="ECO:0000259" key="1">
    <source>
        <dbReference type="Pfam" id="PF14040"/>
    </source>
</evidence>
<name>A0A7W8A9T3_9ACTN</name>
<dbReference type="InterPro" id="IPR029476">
    <property type="entry name" value="DNase_NucA_NucB"/>
</dbReference>
<evidence type="ECO:0000313" key="2">
    <source>
        <dbReference type="EMBL" id="MBB5082291.1"/>
    </source>
</evidence>
<reference evidence="2 3" key="1">
    <citation type="submission" date="2020-08" db="EMBL/GenBank/DDBJ databases">
        <title>Genomic Encyclopedia of Type Strains, Phase IV (KMG-IV): sequencing the most valuable type-strain genomes for metagenomic binning, comparative biology and taxonomic classification.</title>
        <authorList>
            <person name="Goeker M."/>
        </authorList>
    </citation>
    <scope>NUCLEOTIDE SEQUENCE [LARGE SCALE GENOMIC DNA]</scope>
    <source>
        <strain evidence="2 3">DSM 45385</strain>
    </source>
</reference>
<dbReference type="AlphaFoldDB" id="A0A7W8A9T3"/>
<keyword evidence="3" id="KW-1185">Reference proteome</keyword>
<feature type="domain" description="Deoxyribonuclease NucA/NucB" evidence="1">
    <location>
        <begin position="120"/>
        <end position="167"/>
    </location>
</feature>
<accession>A0A7W8A9T3</accession>
<proteinExistence type="predicted"/>
<protein>
    <recommendedName>
        <fullName evidence="1">Deoxyribonuclease NucA/NucB domain-containing protein</fullName>
    </recommendedName>
</protein>
<gene>
    <name evidence="2" type="ORF">HNR40_007786</name>
</gene>
<dbReference type="Pfam" id="PF14040">
    <property type="entry name" value="DNase_NucA_NucB"/>
    <property type="match status" value="1"/>
</dbReference>
<dbReference type="EMBL" id="JACHIN010000013">
    <property type="protein sequence ID" value="MBB5082291.1"/>
    <property type="molecule type" value="Genomic_DNA"/>
</dbReference>
<sequence length="192" mass="22050">MINHIEKALSRETNLHTNLQFRPGDTTSNRFIEYPPHKNTTGTERPKDIPGNYRAAPNTTEGAALWRGTDDGYAKNRAIFSGHRFWMHRGFPEEFYMKESYGSNYCKYYNSDLYAIHGNGALRCDEYPFASTQEGTAKDKINYSVQAVFTSYNARHGEALQAFYSQYRLLTYGPVNTITKVSDSPFWVQIVE</sequence>